<feature type="region of interest" description="Disordered" evidence="1">
    <location>
        <begin position="311"/>
        <end position="330"/>
    </location>
</feature>
<gene>
    <name evidence="2" type="ORF">CVT24_006557</name>
</gene>
<evidence type="ECO:0000313" key="2">
    <source>
        <dbReference type="EMBL" id="PPQ75999.1"/>
    </source>
</evidence>
<comment type="caution">
    <text evidence="2">The sequence shown here is derived from an EMBL/GenBank/DDBJ whole genome shotgun (WGS) entry which is preliminary data.</text>
</comment>
<reference evidence="2 3" key="1">
    <citation type="journal article" date="2018" name="Evol. Lett.">
        <title>Horizontal gene cluster transfer increased hallucinogenic mushroom diversity.</title>
        <authorList>
            <person name="Reynolds H.T."/>
            <person name="Vijayakumar V."/>
            <person name="Gluck-Thaler E."/>
            <person name="Korotkin H.B."/>
            <person name="Matheny P.B."/>
            <person name="Slot J.C."/>
        </authorList>
    </citation>
    <scope>NUCLEOTIDE SEQUENCE [LARGE SCALE GENOMIC DNA]</scope>
    <source>
        <strain evidence="2 3">2629</strain>
    </source>
</reference>
<evidence type="ECO:0000256" key="1">
    <source>
        <dbReference type="SAM" id="MobiDB-lite"/>
    </source>
</evidence>
<keyword evidence="3" id="KW-1185">Reference proteome</keyword>
<dbReference type="InParanoid" id="A0A409WBY8"/>
<name>A0A409WBY8_9AGAR</name>
<dbReference type="AlphaFoldDB" id="A0A409WBY8"/>
<dbReference type="OrthoDB" id="3131428at2759"/>
<organism evidence="2 3">
    <name type="scientific">Panaeolus cyanescens</name>
    <dbReference type="NCBI Taxonomy" id="181874"/>
    <lineage>
        <taxon>Eukaryota</taxon>
        <taxon>Fungi</taxon>
        <taxon>Dikarya</taxon>
        <taxon>Basidiomycota</taxon>
        <taxon>Agaricomycotina</taxon>
        <taxon>Agaricomycetes</taxon>
        <taxon>Agaricomycetidae</taxon>
        <taxon>Agaricales</taxon>
        <taxon>Agaricineae</taxon>
        <taxon>Galeropsidaceae</taxon>
        <taxon>Panaeolus</taxon>
    </lineage>
</organism>
<protein>
    <submittedName>
        <fullName evidence="2">Uncharacterized protein</fullName>
    </submittedName>
</protein>
<dbReference type="Proteomes" id="UP000284842">
    <property type="component" value="Unassembled WGS sequence"/>
</dbReference>
<accession>A0A409WBY8</accession>
<proteinExistence type="predicted"/>
<dbReference type="EMBL" id="NHTK01005619">
    <property type="protein sequence ID" value="PPQ75999.1"/>
    <property type="molecule type" value="Genomic_DNA"/>
</dbReference>
<evidence type="ECO:0000313" key="3">
    <source>
        <dbReference type="Proteomes" id="UP000284842"/>
    </source>
</evidence>
<sequence>MSNFHNSKPSNAQAPFPKPSLPLEILSIIISFIASPTSSPIPDPSSSTTIPTPTSHNTITQDLISLSLASPTLAHLSAPYLLRTLTLTISPSPRNVSFTPRTMTRLKALSKILSIPHINKHVRRVECTILEPIEVGVSSAGKPNDMLDENDFKRLTTFPNLEALQVHCGGYAPLDSMEGEGDTSPGVEFTTDSCTRTIYWPKYHDYKADYVTEQALSQSKPQWKQLNFRSFFDACLRGPGPSVPSPAPSSSTQLSSHFPPSLTHLELQNTSSVPLISLLSLNALKSLGLKKCTLTFDASLESLRGLVGAPVMSVGDDQEGNGEGKASMSTSNTEDIVNYLKSNKVSNLTSFKAIEVLINVIGHPSSSSSFTTPDYHPKPLETFSSSEPYTSPDSLWSSWSFPSSSSSSSSDRDPSPSPWSTSWSESWPSPLLPPTTPPHISLPWLFKDLEHLYLEDFVYSDAYHAHMRSTMAYVAQTSTETEAEIPDIDLDPKRSLNGQSKSKLTMELKPMFEYRQLKTLTCVGIVDFDVLHETGLGEFEKRDLQTPYSDSSHSSTSKSSNPFPLLQQFTFEETSSFPNDWLCSLYEEYYTSSRAIH</sequence>